<proteinExistence type="predicted"/>
<evidence type="ECO:0000313" key="1">
    <source>
        <dbReference type="EMBL" id="WGZ96480.1"/>
    </source>
</evidence>
<dbReference type="Proteomes" id="UP001301326">
    <property type="component" value="Chromosome"/>
</dbReference>
<dbReference type="AlphaFoldDB" id="A0AA95KQD9"/>
<reference evidence="1" key="2">
    <citation type="submission" date="2023-04" db="EMBL/GenBank/DDBJ databases">
        <authorList>
            <person name="Beletskiy A.V."/>
            <person name="Mardanov A.V."/>
            <person name="Ravin N.V."/>
        </authorList>
    </citation>
    <scope>NUCLEOTIDE SEQUENCE</scope>
    <source>
        <strain evidence="1">GKL-02</strain>
    </source>
</reference>
<dbReference type="KEGG" id="tput:QJT81_12240"/>
<accession>A0AA95KQD9</accession>
<sequence>MFSVSDVLRLRNIGREGVAALLSRYGLQLEMVADTQPIPGSYWHEDEAGIIGLSVFVRQDTPLHSVLHESCHTICMDQERRAVLHTDACGEYSEEDAVCYLQILLADYVAGFGRERALQDMDTWGYTFRLGSAQRWFQEDAEDARAWLIQHGLLTQTDEVIFRLRQT</sequence>
<organism evidence="1">
    <name type="scientific">Candidatus Thiothrix putei</name>
    <dbReference type="NCBI Taxonomy" id="3080811"/>
    <lineage>
        <taxon>Bacteria</taxon>
        <taxon>Pseudomonadati</taxon>
        <taxon>Pseudomonadota</taxon>
        <taxon>Gammaproteobacteria</taxon>
        <taxon>Thiotrichales</taxon>
        <taxon>Thiotrichaceae</taxon>
        <taxon>Thiothrix</taxon>
    </lineage>
</organism>
<gene>
    <name evidence="1" type="ORF">QJT81_12240</name>
</gene>
<name>A0AA95KQD9_9GAMM</name>
<protein>
    <submittedName>
        <fullName evidence="1">Uncharacterized protein</fullName>
    </submittedName>
</protein>
<dbReference type="EMBL" id="CP124756">
    <property type="protein sequence ID" value="WGZ96480.1"/>
    <property type="molecule type" value="Genomic_DNA"/>
</dbReference>
<reference evidence="1" key="1">
    <citation type="journal article" date="2023" name="Int. J. Mol. Sci.">
        <title>Metagenomics Revealed a New Genus 'Candidatus Thiocaldithrix dubininis' gen. nov., sp. nov. and a New Species 'Candidatus Thiothrix putei' sp. nov. in the Family Thiotrichaceae, Some Members of Which Have Traits of Both Na+- and H+-Motive Energetics.</title>
        <authorList>
            <person name="Ravin N.V."/>
            <person name="Muntyan M.S."/>
            <person name="Smolyakov D.D."/>
            <person name="Rudenko T.S."/>
            <person name="Beletsky A.V."/>
            <person name="Mardanov A.V."/>
            <person name="Grabovich M.Y."/>
        </authorList>
    </citation>
    <scope>NUCLEOTIDE SEQUENCE</scope>
    <source>
        <strain evidence="1">GKL-02</strain>
    </source>
</reference>